<dbReference type="Proteomes" id="UP001454036">
    <property type="component" value="Unassembled WGS sequence"/>
</dbReference>
<name>A0AAV3PB98_LITER</name>
<comment type="caution">
    <text evidence="2">The sequence shown here is derived from an EMBL/GenBank/DDBJ whole genome shotgun (WGS) entry which is preliminary data.</text>
</comment>
<evidence type="ECO:0000313" key="2">
    <source>
        <dbReference type="EMBL" id="GAA0148606.1"/>
    </source>
</evidence>
<protein>
    <submittedName>
        <fullName evidence="2">Uncharacterized protein</fullName>
    </submittedName>
</protein>
<feature type="region of interest" description="Disordered" evidence="1">
    <location>
        <begin position="1"/>
        <end position="32"/>
    </location>
</feature>
<evidence type="ECO:0000313" key="3">
    <source>
        <dbReference type="Proteomes" id="UP001454036"/>
    </source>
</evidence>
<sequence>MMQYSDDEDKVTNPYKRKNNKKDGKQSMQQKLKERYEAGDLEVDLFGEPSGRDFEYYVLYSRLKFPDHVMLEINMFQRVSQYFASNDFEIDDVKHSWKVKNPLVRNSDGSTNKIIPAEATLNWQSEYAIP</sequence>
<keyword evidence="3" id="KW-1185">Reference proteome</keyword>
<feature type="compositionally biased region" description="Basic and acidic residues" evidence="1">
    <location>
        <begin position="21"/>
        <end position="32"/>
    </location>
</feature>
<proteinExistence type="predicted"/>
<dbReference type="PANTHER" id="PTHR48435:SF1">
    <property type="entry name" value="POLYPROTEIN"/>
    <property type="match status" value="1"/>
</dbReference>
<organism evidence="2 3">
    <name type="scientific">Lithospermum erythrorhizon</name>
    <name type="common">Purple gromwell</name>
    <name type="synonym">Lithospermum officinale var. erythrorhizon</name>
    <dbReference type="NCBI Taxonomy" id="34254"/>
    <lineage>
        <taxon>Eukaryota</taxon>
        <taxon>Viridiplantae</taxon>
        <taxon>Streptophyta</taxon>
        <taxon>Embryophyta</taxon>
        <taxon>Tracheophyta</taxon>
        <taxon>Spermatophyta</taxon>
        <taxon>Magnoliopsida</taxon>
        <taxon>eudicotyledons</taxon>
        <taxon>Gunneridae</taxon>
        <taxon>Pentapetalae</taxon>
        <taxon>asterids</taxon>
        <taxon>lamiids</taxon>
        <taxon>Boraginales</taxon>
        <taxon>Boraginaceae</taxon>
        <taxon>Boraginoideae</taxon>
        <taxon>Lithospermeae</taxon>
        <taxon>Lithospermum</taxon>
    </lineage>
</organism>
<dbReference type="AlphaFoldDB" id="A0AAV3PB98"/>
<evidence type="ECO:0000256" key="1">
    <source>
        <dbReference type="SAM" id="MobiDB-lite"/>
    </source>
</evidence>
<gene>
    <name evidence="2" type="ORF">LIER_07998</name>
</gene>
<accession>A0AAV3PB98</accession>
<dbReference type="PANTHER" id="PTHR48435">
    <property type="entry name" value="POLYPROTEIN"/>
    <property type="match status" value="1"/>
</dbReference>
<dbReference type="EMBL" id="BAABME010001265">
    <property type="protein sequence ID" value="GAA0148606.1"/>
    <property type="molecule type" value="Genomic_DNA"/>
</dbReference>
<reference evidence="2 3" key="1">
    <citation type="submission" date="2024-01" db="EMBL/GenBank/DDBJ databases">
        <title>The complete chloroplast genome sequence of Lithospermum erythrorhizon: insights into the phylogenetic relationship among Boraginaceae species and the maternal lineages of purple gromwells.</title>
        <authorList>
            <person name="Okada T."/>
            <person name="Watanabe K."/>
        </authorList>
    </citation>
    <scope>NUCLEOTIDE SEQUENCE [LARGE SCALE GENOMIC DNA]</scope>
</reference>
<dbReference type="InterPro" id="IPR053098">
    <property type="entry name" value="Petuviruses_polyprotein"/>
</dbReference>